<dbReference type="PATRIC" id="fig|671143.5.peg.1774"/>
<dbReference type="KEGG" id="mox:DAMO_2010"/>
<reference evidence="1 2" key="1">
    <citation type="journal article" date="2010" name="Nature">
        <title>Nitrite-driven anaerobic methane oxidation by oxygenic bacteria.</title>
        <authorList>
            <person name="Ettwig K.F."/>
            <person name="Butler M.K."/>
            <person name="Le Paslier D."/>
            <person name="Pelletier E."/>
            <person name="Mangenot S."/>
            <person name="Kuypers M.M.M."/>
            <person name="Schreiber F."/>
            <person name="Dutilh B.E."/>
            <person name="Zedelius J."/>
            <person name="de Beer D."/>
            <person name="Gloerich J."/>
            <person name="Wessels H.J.C.T."/>
            <person name="van Allen T."/>
            <person name="Luesken F."/>
            <person name="Wu M."/>
            <person name="van de Pas-Schoonen K.T."/>
            <person name="Op den Camp H.J.M."/>
            <person name="Janssen-Megens E.M."/>
            <person name="Francoijs K-J."/>
            <person name="Stunnenberg H."/>
            <person name="Weissenbach J."/>
            <person name="Jetten M.S.M."/>
            <person name="Strous M."/>
        </authorList>
    </citation>
    <scope>NUCLEOTIDE SEQUENCE [LARGE SCALE GENOMIC DNA]</scope>
</reference>
<protein>
    <submittedName>
        <fullName evidence="1">Uncharacterized protein</fullName>
    </submittedName>
</protein>
<organism evidence="1 2">
    <name type="scientific">Methylomirabilis oxygeniifera</name>
    <dbReference type="NCBI Taxonomy" id="671143"/>
    <lineage>
        <taxon>Bacteria</taxon>
        <taxon>Candidatus Methylomirabilota</taxon>
        <taxon>Candidatus Methylomirabilia</taxon>
        <taxon>Candidatus Methylomirabilales</taxon>
        <taxon>Candidatus Methylomirabilaceae</taxon>
        <taxon>Candidatus Methylomirabilis</taxon>
    </lineage>
</organism>
<dbReference type="HOGENOM" id="CLU_1025591_0_0_0"/>
<dbReference type="AlphaFoldDB" id="D5MH29"/>
<dbReference type="EMBL" id="FP565575">
    <property type="protein sequence ID" value="CBE69060.1"/>
    <property type="molecule type" value="Genomic_DNA"/>
</dbReference>
<evidence type="ECO:0000313" key="1">
    <source>
        <dbReference type="EMBL" id="CBE69060.1"/>
    </source>
</evidence>
<sequence length="271" mass="30546">MIDMMPRPSRGDTPRDRLVLSVPPPGGFGSPVVRTTAATRDIILQLEDTIIRTAKPWNREDVLIHHTSMTAYTMLAVFHLGIRPRNTPHIGGADLTGATAHWVIQDKSSKIYFEERLLYVPPVVVHLVQQLGTFRGRLEREILNHLGSSAIARLPADPLFFFDTTGSVVPFSLKAFWAALCALPIGFPADTPRNFGRHWLRTRLAEDGVADDLMNMWFGHTAAGREPLANHASTCYGPALAQLRDRIAEYLRELGFKHLEYFRPTTRRRFL</sequence>
<evidence type="ECO:0000313" key="2">
    <source>
        <dbReference type="Proteomes" id="UP000006898"/>
    </source>
</evidence>
<accession>D5MH29</accession>
<name>D5MH29_METO1</name>
<dbReference type="Proteomes" id="UP000006898">
    <property type="component" value="Chromosome"/>
</dbReference>
<dbReference type="STRING" id="671143.DAMO_2010"/>
<gene>
    <name evidence="1" type="ORF">DAMO_2010</name>
</gene>
<proteinExistence type="predicted"/>
<dbReference type="eggNOG" id="COG0582">
    <property type="taxonomic scope" value="Bacteria"/>
</dbReference>